<dbReference type="AlphaFoldDB" id="A0A517Y2K2"/>
<feature type="region of interest" description="Disordered" evidence="1">
    <location>
        <begin position="1"/>
        <end position="22"/>
    </location>
</feature>
<keyword evidence="4" id="KW-1185">Reference proteome</keyword>
<dbReference type="Gene3D" id="3.90.1570.10">
    <property type="entry name" value="tt1808, chain A"/>
    <property type="match status" value="1"/>
</dbReference>
<dbReference type="PANTHER" id="PTHR35400:SF1">
    <property type="entry name" value="SLR1083 PROTEIN"/>
    <property type="match status" value="1"/>
</dbReference>
<feature type="domain" description="Putative restriction endonuclease" evidence="2">
    <location>
        <begin position="41"/>
        <end position="165"/>
    </location>
</feature>
<reference evidence="3 4" key="1">
    <citation type="submission" date="2019-02" db="EMBL/GenBank/DDBJ databases">
        <title>Deep-cultivation of Planctomycetes and their phenomic and genomic characterization uncovers novel biology.</title>
        <authorList>
            <person name="Wiegand S."/>
            <person name="Jogler M."/>
            <person name="Boedeker C."/>
            <person name="Pinto D."/>
            <person name="Vollmers J."/>
            <person name="Rivas-Marin E."/>
            <person name="Kohn T."/>
            <person name="Peeters S.H."/>
            <person name="Heuer A."/>
            <person name="Rast P."/>
            <person name="Oberbeckmann S."/>
            <person name="Bunk B."/>
            <person name="Jeske O."/>
            <person name="Meyerdierks A."/>
            <person name="Storesund J.E."/>
            <person name="Kallscheuer N."/>
            <person name="Luecker S."/>
            <person name="Lage O.M."/>
            <person name="Pohl T."/>
            <person name="Merkel B.J."/>
            <person name="Hornburger P."/>
            <person name="Mueller R.-W."/>
            <person name="Bruemmer F."/>
            <person name="Labrenz M."/>
            <person name="Spormann A.M."/>
            <person name="Op den Camp H."/>
            <person name="Overmann J."/>
            <person name="Amann R."/>
            <person name="Jetten M.S.M."/>
            <person name="Mascher T."/>
            <person name="Medema M.H."/>
            <person name="Devos D.P."/>
            <person name="Kaster A.-K."/>
            <person name="Ovreas L."/>
            <person name="Rohde M."/>
            <person name="Galperin M.Y."/>
            <person name="Jogler C."/>
        </authorList>
    </citation>
    <scope>NUCLEOTIDE SEQUENCE [LARGE SCALE GENOMIC DNA]</scope>
    <source>
        <strain evidence="3 4">ETA_A1</strain>
    </source>
</reference>
<dbReference type="InterPro" id="IPR008538">
    <property type="entry name" value="Uma2"/>
</dbReference>
<dbReference type="InterPro" id="IPR011335">
    <property type="entry name" value="Restrct_endonuc-II-like"/>
</dbReference>
<dbReference type="PANTHER" id="PTHR35400">
    <property type="entry name" value="SLR1083 PROTEIN"/>
    <property type="match status" value="1"/>
</dbReference>
<dbReference type="KEGG" id="uli:ETAA1_59700"/>
<dbReference type="SUPFAM" id="SSF52980">
    <property type="entry name" value="Restriction endonuclease-like"/>
    <property type="match status" value="1"/>
</dbReference>
<evidence type="ECO:0000313" key="4">
    <source>
        <dbReference type="Proteomes" id="UP000319576"/>
    </source>
</evidence>
<dbReference type="InterPro" id="IPR012296">
    <property type="entry name" value="Nuclease_put_TT1808"/>
</dbReference>
<name>A0A517Y2K2_9BACT</name>
<evidence type="ECO:0000313" key="3">
    <source>
        <dbReference type="EMBL" id="QDU23959.1"/>
    </source>
</evidence>
<dbReference type="Proteomes" id="UP000319576">
    <property type="component" value="Chromosome"/>
</dbReference>
<dbReference type="EMBL" id="CP036273">
    <property type="protein sequence ID" value="QDU23959.1"/>
    <property type="molecule type" value="Genomic_DNA"/>
</dbReference>
<organism evidence="3 4">
    <name type="scientific">Urbifossiella limnaea</name>
    <dbReference type="NCBI Taxonomy" id="2528023"/>
    <lineage>
        <taxon>Bacteria</taxon>
        <taxon>Pseudomonadati</taxon>
        <taxon>Planctomycetota</taxon>
        <taxon>Planctomycetia</taxon>
        <taxon>Gemmatales</taxon>
        <taxon>Gemmataceae</taxon>
        <taxon>Urbifossiella</taxon>
    </lineage>
</organism>
<dbReference type="RefSeq" id="WP_145244159.1">
    <property type="nucleotide sequence ID" value="NZ_CP036273.1"/>
</dbReference>
<dbReference type="CDD" id="cd06260">
    <property type="entry name" value="DUF820-like"/>
    <property type="match status" value="1"/>
</dbReference>
<dbReference type="Pfam" id="PF05685">
    <property type="entry name" value="Uma2"/>
    <property type="match status" value="1"/>
</dbReference>
<protein>
    <recommendedName>
        <fullName evidence="2">Putative restriction endonuclease domain-containing protein</fullName>
    </recommendedName>
</protein>
<dbReference type="OrthoDB" id="9789502at2"/>
<accession>A0A517Y2K2</accession>
<gene>
    <name evidence="3" type="ORF">ETAA1_59700</name>
</gene>
<proteinExistence type="predicted"/>
<evidence type="ECO:0000256" key="1">
    <source>
        <dbReference type="SAM" id="MobiDB-lite"/>
    </source>
</evidence>
<feature type="compositionally biased region" description="Pro residues" evidence="1">
    <location>
        <begin position="7"/>
        <end position="20"/>
    </location>
</feature>
<evidence type="ECO:0000259" key="2">
    <source>
        <dbReference type="Pfam" id="PF05685"/>
    </source>
</evidence>
<sequence>MTASVATPPPAPLRPGPSPAHGPAAKVWTVDQFHYLGDLGMFEGRRAMLIHGEIIEEGPMNPPHAIAGEKAEDAVRAAFGPGWRVRVHKPLVFGLTIDPGPDVSVVRGAPTLGPHPTTAELVVEISDSSLGYDLTTKAELYATAGIADYWVLDVAGGRLHVLRDPAPLPTGLGGTAYRTHLDLGSADVVTPLAAPGAAVRVADLLP</sequence>